<accession>A0A2Z6RVL4</accession>
<gene>
    <name evidence="2" type="ORF">RCL2_001237200</name>
    <name evidence="1" type="ORF">RclHR1_40390001</name>
</gene>
<proteinExistence type="predicted"/>
<dbReference type="EMBL" id="BEXD01003379">
    <property type="protein sequence ID" value="GBC01030.1"/>
    <property type="molecule type" value="Genomic_DNA"/>
</dbReference>
<dbReference type="Proteomes" id="UP000247702">
    <property type="component" value="Unassembled WGS sequence"/>
</dbReference>
<sequence length="88" mass="10379">MIRMRNRNIYFFHTKKGAKPGTFHRITEVELVAEDSSYNVPAEYDTDDIYTSESLIQEDSPNDEDNDFSNNFENYSHPMFDIVMPEFT</sequence>
<comment type="caution">
    <text evidence="1">The sequence shown here is derived from an EMBL/GenBank/DDBJ whole genome shotgun (WGS) entry which is preliminary data.</text>
</comment>
<reference evidence="2" key="2">
    <citation type="submission" date="2019-10" db="EMBL/GenBank/DDBJ databases">
        <title>Conservation and host-specific expression of non-tandemly repeated heterogenous ribosome RNA gene in arbuscular mycorrhizal fungi.</title>
        <authorList>
            <person name="Maeda T."/>
            <person name="Kobayashi Y."/>
            <person name="Nakagawa T."/>
            <person name="Ezawa T."/>
            <person name="Yamaguchi K."/>
            <person name="Bino T."/>
            <person name="Nishimoto Y."/>
            <person name="Shigenobu S."/>
            <person name="Kawaguchi M."/>
        </authorList>
    </citation>
    <scope>NUCLEOTIDE SEQUENCE</scope>
    <source>
        <strain evidence="2">HR1</strain>
    </source>
</reference>
<evidence type="ECO:0000313" key="2">
    <source>
        <dbReference type="EMBL" id="GES85287.1"/>
    </source>
</evidence>
<dbReference type="EMBL" id="BLAL01000090">
    <property type="protein sequence ID" value="GES85287.1"/>
    <property type="molecule type" value="Genomic_DNA"/>
</dbReference>
<organism evidence="1 3">
    <name type="scientific">Rhizophagus clarus</name>
    <dbReference type="NCBI Taxonomy" id="94130"/>
    <lineage>
        <taxon>Eukaryota</taxon>
        <taxon>Fungi</taxon>
        <taxon>Fungi incertae sedis</taxon>
        <taxon>Mucoromycota</taxon>
        <taxon>Glomeromycotina</taxon>
        <taxon>Glomeromycetes</taxon>
        <taxon>Glomerales</taxon>
        <taxon>Glomeraceae</taxon>
        <taxon>Rhizophagus</taxon>
    </lineage>
</organism>
<reference evidence="1 3" key="1">
    <citation type="submission" date="2017-11" db="EMBL/GenBank/DDBJ databases">
        <title>The genome of Rhizophagus clarus HR1 reveals common genetic basis of auxotrophy among arbuscular mycorrhizal fungi.</title>
        <authorList>
            <person name="Kobayashi Y."/>
        </authorList>
    </citation>
    <scope>NUCLEOTIDE SEQUENCE [LARGE SCALE GENOMIC DNA]</scope>
    <source>
        <strain evidence="1 3">HR1</strain>
    </source>
</reference>
<evidence type="ECO:0000313" key="3">
    <source>
        <dbReference type="Proteomes" id="UP000247702"/>
    </source>
</evidence>
<name>A0A2Z6RVL4_9GLOM</name>
<dbReference type="AlphaFoldDB" id="A0A2Z6RVL4"/>
<dbReference type="Proteomes" id="UP000615446">
    <property type="component" value="Unassembled WGS sequence"/>
</dbReference>
<protein>
    <submittedName>
        <fullName evidence="1">Uncharacterized protein</fullName>
    </submittedName>
</protein>
<evidence type="ECO:0000313" key="1">
    <source>
        <dbReference type="EMBL" id="GBC01030.1"/>
    </source>
</evidence>
<keyword evidence="3" id="KW-1185">Reference proteome</keyword>